<sequence>MATTVFLGVEHNPNKDGQPGTLFQTVARPLGETRSLGRYVTWDEAVAGHEDIAGRIRAAMQQDQLGAAAAWEAVAQRDGLAF</sequence>
<evidence type="ECO:0000256" key="1">
    <source>
        <dbReference type="SAM" id="MobiDB-lite"/>
    </source>
</evidence>
<dbReference type="Proteomes" id="UP000216020">
    <property type="component" value="Unassembled WGS sequence"/>
</dbReference>
<feature type="region of interest" description="Disordered" evidence="1">
    <location>
        <begin position="1"/>
        <end position="21"/>
    </location>
</feature>
<proteinExistence type="predicted"/>
<name>A0A261S0F8_9BORD</name>
<comment type="caution">
    <text evidence="2">The sequence shown here is derived from an EMBL/GenBank/DDBJ whole genome shotgun (WGS) entry which is preliminary data.</text>
</comment>
<evidence type="ECO:0000313" key="3">
    <source>
        <dbReference type="Proteomes" id="UP000216020"/>
    </source>
</evidence>
<dbReference type="AlphaFoldDB" id="A0A261S0F8"/>
<dbReference type="EMBL" id="NEVM01000005">
    <property type="protein sequence ID" value="OZI30836.1"/>
    <property type="molecule type" value="Genomic_DNA"/>
</dbReference>
<reference evidence="3" key="1">
    <citation type="submission" date="2017-05" db="EMBL/GenBank/DDBJ databases">
        <title>Complete and WGS of Bordetella genogroups.</title>
        <authorList>
            <person name="Spilker T."/>
            <person name="Lipuma J."/>
        </authorList>
    </citation>
    <scope>NUCLEOTIDE SEQUENCE [LARGE SCALE GENOMIC DNA]</scope>
    <source>
        <strain evidence="3">AU16122</strain>
    </source>
</reference>
<organism evidence="2 3">
    <name type="scientific">Bordetella genomosp. 10</name>
    <dbReference type="NCBI Taxonomy" id="1416804"/>
    <lineage>
        <taxon>Bacteria</taxon>
        <taxon>Pseudomonadati</taxon>
        <taxon>Pseudomonadota</taxon>
        <taxon>Betaproteobacteria</taxon>
        <taxon>Burkholderiales</taxon>
        <taxon>Alcaligenaceae</taxon>
        <taxon>Bordetella</taxon>
    </lineage>
</organism>
<dbReference type="OrthoDB" id="6925224at2"/>
<evidence type="ECO:0000313" key="2">
    <source>
        <dbReference type="EMBL" id="OZI30836.1"/>
    </source>
</evidence>
<dbReference type="RefSeq" id="WP_094855258.1">
    <property type="nucleotide sequence ID" value="NZ_NEVM01000005.1"/>
</dbReference>
<accession>A0A261S0F8</accession>
<gene>
    <name evidence="2" type="ORF">CAL29_22955</name>
</gene>
<keyword evidence="3" id="KW-1185">Reference proteome</keyword>
<protein>
    <submittedName>
        <fullName evidence="2">Uncharacterized protein</fullName>
    </submittedName>
</protein>